<dbReference type="PANTHER" id="PTHR12840">
    <property type="entry name" value="NADH-UBIQUINONE OXIDOREDUCTASE ASHI SUBUNIT"/>
    <property type="match status" value="1"/>
</dbReference>
<dbReference type="STRING" id="71784.A0A1Y2BGN1"/>
<dbReference type="InterPro" id="IPR008699">
    <property type="entry name" value="NDUFB8"/>
</dbReference>
<organism evidence="2 3">
    <name type="scientific">Naematelia encephala</name>
    <dbReference type="NCBI Taxonomy" id="71784"/>
    <lineage>
        <taxon>Eukaryota</taxon>
        <taxon>Fungi</taxon>
        <taxon>Dikarya</taxon>
        <taxon>Basidiomycota</taxon>
        <taxon>Agaricomycotina</taxon>
        <taxon>Tremellomycetes</taxon>
        <taxon>Tremellales</taxon>
        <taxon>Naemateliaceae</taxon>
        <taxon>Naematelia</taxon>
    </lineage>
</organism>
<feature type="region of interest" description="Disordered" evidence="1">
    <location>
        <begin position="24"/>
        <end position="50"/>
    </location>
</feature>
<dbReference type="GO" id="GO:0005739">
    <property type="term" value="C:mitochondrion"/>
    <property type="evidence" value="ECO:0007669"/>
    <property type="project" value="InterPro"/>
</dbReference>
<comment type="caution">
    <text evidence="2">The sequence shown here is derived from an EMBL/GenBank/DDBJ whole genome shotgun (WGS) entry which is preliminary data.</text>
</comment>
<dbReference type="Pfam" id="PF05821">
    <property type="entry name" value="NDUF_B8"/>
    <property type="match status" value="1"/>
</dbReference>
<sequence length="160" mass="17876">MIRPNLLRSLPRYLPRQSTSLARRWASTSVVPPETPKEEASVTSAEADPQLNGYPELPFVSRLRRQPYGWWDMQERRNFGETVPESEELASVFGPDPSPITGSEAVKQVSVAAGLLGIFVYFLYLNSPEAPCVPKAFPYNGLERELGGRPVRAETPEDDE</sequence>
<evidence type="ECO:0000313" key="3">
    <source>
        <dbReference type="Proteomes" id="UP000193986"/>
    </source>
</evidence>
<evidence type="ECO:0000256" key="1">
    <source>
        <dbReference type="SAM" id="MobiDB-lite"/>
    </source>
</evidence>
<name>A0A1Y2BGN1_9TREE</name>
<evidence type="ECO:0000313" key="2">
    <source>
        <dbReference type="EMBL" id="ORY33972.1"/>
    </source>
</evidence>
<dbReference type="InParanoid" id="A0A1Y2BGN1"/>
<dbReference type="OrthoDB" id="2014058at2759"/>
<dbReference type="EMBL" id="MCFC01000004">
    <property type="protein sequence ID" value="ORY33972.1"/>
    <property type="molecule type" value="Genomic_DNA"/>
</dbReference>
<reference evidence="2 3" key="1">
    <citation type="submission" date="2016-07" db="EMBL/GenBank/DDBJ databases">
        <title>Pervasive Adenine N6-methylation of Active Genes in Fungi.</title>
        <authorList>
            <consortium name="DOE Joint Genome Institute"/>
            <person name="Mondo S.J."/>
            <person name="Dannebaum R.O."/>
            <person name="Kuo R.C."/>
            <person name="Labutti K."/>
            <person name="Haridas S."/>
            <person name="Kuo A."/>
            <person name="Salamov A."/>
            <person name="Ahrendt S.R."/>
            <person name="Lipzen A."/>
            <person name="Sullivan W."/>
            <person name="Andreopoulos W.B."/>
            <person name="Clum A."/>
            <person name="Lindquist E."/>
            <person name="Daum C."/>
            <person name="Ramamoorthy G.K."/>
            <person name="Gryganskyi A."/>
            <person name="Culley D."/>
            <person name="Magnuson J.K."/>
            <person name="James T.Y."/>
            <person name="O'Malley M.A."/>
            <person name="Stajich J.E."/>
            <person name="Spatafora J.W."/>
            <person name="Visel A."/>
            <person name="Grigoriev I.V."/>
        </authorList>
    </citation>
    <scope>NUCLEOTIDE SEQUENCE [LARGE SCALE GENOMIC DNA]</scope>
    <source>
        <strain evidence="2 3">68-887.2</strain>
    </source>
</reference>
<dbReference type="PANTHER" id="PTHR12840:SF1">
    <property type="entry name" value="NADH DEHYDROGENASE [UBIQUINONE] 1 BETA SUBCOMPLEX SUBUNIT 8, MITOCHONDRIAL"/>
    <property type="match status" value="1"/>
</dbReference>
<dbReference type="AlphaFoldDB" id="A0A1Y2BGN1"/>
<dbReference type="Proteomes" id="UP000193986">
    <property type="component" value="Unassembled WGS sequence"/>
</dbReference>
<protein>
    <submittedName>
        <fullName evidence="2">Uncharacterized protein</fullName>
    </submittedName>
</protein>
<proteinExistence type="predicted"/>
<gene>
    <name evidence="2" type="ORF">BCR39DRAFT_517987</name>
</gene>
<keyword evidence="3" id="KW-1185">Reference proteome</keyword>
<accession>A0A1Y2BGN1</accession>